<keyword evidence="2" id="KW-1185">Reference proteome</keyword>
<organism evidence="1 2">
    <name type="scientific">Zootermopsis nevadensis</name>
    <name type="common">Dampwood termite</name>
    <dbReference type="NCBI Taxonomy" id="136037"/>
    <lineage>
        <taxon>Eukaryota</taxon>
        <taxon>Metazoa</taxon>
        <taxon>Ecdysozoa</taxon>
        <taxon>Arthropoda</taxon>
        <taxon>Hexapoda</taxon>
        <taxon>Insecta</taxon>
        <taxon>Pterygota</taxon>
        <taxon>Neoptera</taxon>
        <taxon>Polyneoptera</taxon>
        <taxon>Dictyoptera</taxon>
        <taxon>Blattodea</taxon>
        <taxon>Blattoidea</taxon>
        <taxon>Termitoidae</taxon>
        <taxon>Termopsidae</taxon>
        <taxon>Zootermopsis</taxon>
    </lineage>
</organism>
<dbReference type="Proteomes" id="UP000027135">
    <property type="component" value="Unassembled WGS sequence"/>
</dbReference>
<evidence type="ECO:0000313" key="1">
    <source>
        <dbReference type="EMBL" id="KDR15895.1"/>
    </source>
</evidence>
<evidence type="ECO:0000313" key="2">
    <source>
        <dbReference type="Proteomes" id="UP000027135"/>
    </source>
</evidence>
<accession>A0A067QZA7</accession>
<dbReference type="EMBL" id="KK852811">
    <property type="protein sequence ID" value="KDR15895.1"/>
    <property type="molecule type" value="Genomic_DNA"/>
</dbReference>
<name>A0A067QZA7_ZOONE</name>
<gene>
    <name evidence="1" type="ORF">L798_09822</name>
</gene>
<protein>
    <submittedName>
        <fullName evidence="1">Uncharacterized protein</fullName>
    </submittedName>
</protein>
<dbReference type="InParanoid" id="A0A067QZA7"/>
<reference evidence="1 2" key="1">
    <citation type="journal article" date="2014" name="Nat. Commun.">
        <title>Molecular traces of alternative social organization in a termite genome.</title>
        <authorList>
            <person name="Terrapon N."/>
            <person name="Li C."/>
            <person name="Robertson H.M."/>
            <person name="Ji L."/>
            <person name="Meng X."/>
            <person name="Booth W."/>
            <person name="Chen Z."/>
            <person name="Childers C.P."/>
            <person name="Glastad K.M."/>
            <person name="Gokhale K."/>
            <person name="Gowin J."/>
            <person name="Gronenberg W."/>
            <person name="Hermansen R.A."/>
            <person name="Hu H."/>
            <person name="Hunt B.G."/>
            <person name="Huylmans A.K."/>
            <person name="Khalil S.M."/>
            <person name="Mitchell R.D."/>
            <person name="Munoz-Torres M.C."/>
            <person name="Mustard J.A."/>
            <person name="Pan H."/>
            <person name="Reese J.T."/>
            <person name="Scharf M.E."/>
            <person name="Sun F."/>
            <person name="Vogel H."/>
            <person name="Xiao J."/>
            <person name="Yang W."/>
            <person name="Yang Z."/>
            <person name="Yang Z."/>
            <person name="Zhou J."/>
            <person name="Zhu J."/>
            <person name="Brent C.S."/>
            <person name="Elsik C.G."/>
            <person name="Goodisman M.A."/>
            <person name="Liberles D.A."/>
            <person name="Roe R.M."/>
            <person name="Vargo E.L."/>
            <person name="Vilcinskas A."/>
            <person name="Wang J."/>
            <person name="Bornberg-Bauer E."/>
            <person name="Korb J."/>
            <person name="Zhang G."/>
            <person name="Liebig J."/>
        </authorList>
    </citation>
    <scope>NUCLEOTIDE SEQUENCE [LARGE SCALE GENOMIC DNA]</scope>
    <source>
        <tissue evidence="1">Whole organism</tissue>
    </source>
</reference>
<dbReference type="AlphaFoldDB" id="A0A067QZA7"/>
<proteinExistence type="predicted"/>
<sequence>MLANVSDILRADTYNLTENVMLERVVGSDKGDDISRMDIEKLKYSDNESFGYVTALLMQKTIDIFKTHSLKWSLLPGMDVRIFRNLNYGGRMDVALEIQDRECFRMKAHSTLEYSMFAPTLILQLTSAGA</sequence>